<name>A0A1T4KZS5_9ENTE</name>
<evidence type="ECO:0000313" key="6">
    <source>
        <dbReference type="Proteomes" id="UP000190328"/>
    </source>
</evidence>
<dbReference type="Gene3D" id="3.40.50.300">
    <property type="entry name" value="P-loop containing nucleotide triphosphate hydrolases"/>
    <property type="match status" value="1"/>
</dbReference>
<dbReference type="InterPro" id="IPR027417">
    <property type="entry name" value="P-loop_NTPase"/>
</dbReference>
<dbReference type="SMART" id="SM00382">
    <property type="entry name" value="AAA"/>
    <property type="match status" value="1"/>
</dbReference>
<feature type="domain" description="ABC transporter" evidence="4">
    <location>
        <begin position="2"/>
        <end position="225"/>
    </location>
</feature>
<dbReference type="CDD" id="cd03230">
    <property type="entry name" value="ABC_DR_subfamily_A"/>
    <property type="match status" value="1"/>
</dbReference>
<organism evidence="5 6">
    <name type="scientific">Pilibacter termitis</name>
    <dbReference type="NCBI Taxonomy" id="263852"/>
    <lineage>
        <taxon>Bacteria</taxon>
        <taxon>Bacillati</taxon>
        <taxon>Bacillota</taxon>
        <taxon>Bacilli</taxon>
        <taxon>Lactobacillales</taxon>
        <taxon>Enterococcaceae</taxon>
        <taxon>Pilibacter</taxon>
    </lineage>
</organism>
<evidence type="ECO:0000259" key="4">
    <source>
        <dbReference type="PROSITE" id="PS50893"/>
    </source>
</evidence>
<keyword evidence="6" id="KW-1185">Reference proteome</keyword>
<evidence type="ECO:0000256" key="3">
    <source>
        <dbReference type="ARBA" id="ARBA00022840"/>
    </source>
</evidence>
<keyword evidence="2" id="KW-0547">Nucleotide-binding</keyword>
<dbReference type="Pfam" id="PF00005">
    <property type="entry name" value="ABC_tran"/>
    <property type="match status" value="1"/>
</dbReference>
<evidence type="ECO:0000313" key="5">
    <source>
        <dbReference type="EMBL" id="SJZ47936.1"/>
    </source>
</evidence>
<accession>A0A1T4KZS5</accession>
<sequence>MMNVKRLSFSYKSQSILDEVSFSLKKGEITGLVAPNGTGKTTLLKLLANLLPTKQGEFLIDGENQREMSYKKRIFFLENVEGLMRELSVLDHLKMIQSFWQSEVELSWVLEKFSLEDIQNKPIRKLSLGQKQSVLLMLYVMSDAEVLLFDEPTNALDPTNVLVMNEMMDYLREKGKIILYSSHNLENLKLLADRIFFLKNQKIIEMENDASIFNSYQTLFVQEEKVKKWT</sequence>
<gene>
    <name evidence="5" type="ORF">SAMN02745116_00453</name>
</gene>
<dbReference type="PROSITE" id="PS50893">
    <property type="entry name" value="ABC_TRANSPORTER_2"/>
    <property type="match status" value="1"/>
</dbReference>
<dbReference type="InterPro" id="IPR051782">
    <property type="entry name" value="ABC_Transporter_VariousFunc"/>
</dbReference>
<dbReference type="GO" id="GO:0016887">
    <property type="term" value="F:ATP hydrolysis activity"/>
    <property type="evidence" value="ECO:0007669"/>
    <property type="project" value="InterPro"/>
</dbReference>
<dbReference type="RefSeq" id="WP_078806417.1">
    <property type="nucleotide sequence ID" value="NZ_FUXI01000004.1"/>
</dbReference>
<protein>
    <submittedName>
        <fullName evidence="5">ABC-2 type transport system ATP-binding protein</fullName>
    </submittedName>
</protein>
<evidence type="ECO:0000256" key="1">
    <source>
        <dbReference type="ARBA" id="ARBA00022448"/>
    </source>
</evidence>
<evidence type="ECO:0000256" key="2">
    <source>
        <dbReference type="ARBA" id="ARBA00022741"/>
    </source>
</evidence>
<reference evidence="5 6" key="1">
    <citation type="submission" date="2017-02" db="EMBL/GenBank/DDBJ databases">
        <authorList>
            <person name="Peterson S.W."/>
        </authorList>
    </citation>
    <scope>NUCLEOTIDE SEQUENCE [LARGE SCALE GENOMIC DNA]</scope>
    <source>
        <strain evidence="5 6">ATCC BAA-1030</strain>
    </source>
</reference>
<keyword evidence="3 5" id="KW-0067">ATP-binding</keyword>
<proteinExistence type="predicted"/>
<dbReference type="GO" id="GO:0005524">
    <property type="term" value="F:ATP binding"/>
    <property type="evidence" value="ECO:0007669"/>
    <property type="project" value="UniProtKB-KW"/>
</dbReference>
<dbReference type="SUPFAM" id="SSF52540">
    <property type="entry name" value="P-loop containing nucleoside triphosphate hydrolases"/>
    <property type="match status" value="1"/>
</dbReference>
<dbReference type="InterPro" id="IPR003593">
    <property type="entry name" value="AAA+_ATPase"/>
</dbReference>
<dbReference type="PANTHER" id="PTHR42939:SF1">
    <property type="entry name" value="ABC TRANSPORTER ATP-BINDING PROTEIN ALBC-RELATED"/>
    <property type="match status" value="1"/>
</dbReference>
<dbReference type="PANTHER" id="PTHR42939">
    <property type="entry name" value="ABC TRANSPORTER ATP-BINDING PROTEIN ALBC-RELATED"/>
    <property type="match status" value="1"/>
</dbReference>
<dbReference type="AlphaFoldDB" id="A0A1T4KZS5"/>
<keyword evidence="1" id="KW-0813">Transport</keyword>
<dbReference type="STRING" id="263852.SAMN02745116_00453"/>
<dbReference type="InterPro" id="IPR003439">
    <property type="entry name" value="ABC_transporter-like_ATP-bd"/>
</dbReference>
<dbReference type="Proteomes" id="UP000190328">
    <property type="component" value="Unassembled WGS sequence"/>
</dbReference>
<dbReference type="EMBL" id="FUXI01000004">
    <property type="protein sequence ID" value="SJZ47936.1"/>
    <property type="molecule type" value="Genomic_DNA"/>
</dbReference>
<dbReference type="OrthoDB" id="2365508at2"/>